<feature type="region of interest" description="Disordered" evidence="1">
    <location>
        <begin position="1"/>
        <end position="35"/>
    </location>
</feature>
<gene>
    <name evidence="2" type="ORF">BJX67DRAFT_367955</name>
</gene>
<protein>
    <submittedName>
        <fullName evidence="2">Uncharacterized protein</fullName>
    </submittedName>
</protein>
<dbReference type="Proteomes" id="UP001610432">
    <property type="component" value="Unassembled WGS sequence"/>
</dbReference>
<feature type="region of interest" description="Disordered" evidence="1">
    <location>
        <begin position="49"/>
        <end position="69"/>
    </location>
</feature>
<proteinExistence type="predicted"/>
<evidence type="ECO:0000256" key="1">
    <source>
        <dbReference type="SAM" id="MobiDB-lite"/>
    </source>
</evidence>
<evidence type="ECO:0000313" key="3">
    <source>
        <dbReference type="Proteomes" id="UP001610432"/>
    </source>
</evidence>
<dbReference type="GeneID" id="98145661"/>
<sequence>MPSHIFPRLLPCSNKSGEETRISSQSSLPHGQWKNSSWGTISANTFCSSPKMPSQSPHCVIGERTRGWE</sequence>
<feature type="compositionally biased region" description="Polar residues" evidence="1">
    <location>
        <begin position="22"/>
        <end position="35"/>
    </location>
</feature>
<evidence type="ECO:0000313" key="2">
    <source>
        <dbReference type="EMBL" id="KAL2860808.1"/>
    </source>
</evidence>
<keyword evidence="3" id="KW-1185">Reference proteome</keyword>
<dbReference type="EMBL" id="JBFXLQ010000084">
    <property type="protein sequence ID" value="KAL2860808.1"/>
    <property type="molecule type" value="Genomic_DNA"/>
</dbReference>
<accession>A0ABR4L8F0</accession>
<reference evidence="2 3" key="1">
    <citation type="submission" date="2024-07" db="EMBL/GenBank/DDBJ databases">
        <title>Section-level genome sequencing and comparative genomics of Aspergillus sections Usti and Cavernicolus.</title>
        <authorList>
            <consortium name="Lawrence Berkeley National Laboratory"/>
            <person name="Nybo J.L."/>
            <person name="Vesth T.C."/>
            <person name="Theobald S."/>
            <person name="Frisvad J.C."/>
            <person name="Larsen T.O."/>
            <person name="Kjaerboelling I."/>
            <person name="Rothschild-Mancinelli K."/>
            <person name="Lyhne E.K."/>
            <person name="Kogle M.E."/>
            <person name="Barry K."/>
            <person name="Clum A."/>
            <person name="Na H."/>
            <person name="Ledsgaard L."/>
            <person name="Lin J."/>
            <person name="Lipzen A."/>
            <person name="Kuo A."/>
            <person name="Riley R."/>
            <person name="Mondo S."/>
            <person name="Labutti K."/>
            <person name="Haridas S."/>
            <person name="Pangalinan J."/>
            <person name="Salamov A.A."/>
            <person name="Simmons B.A."/>
            <person name="Magnuson J.K."/>
            <person name="Chen J."/>
            <person name="Drula E."/>
            <person name="Henrissat B."/>
            <person name="Wiebenga A."/>
            <person name="Lubbers R.J."/>
            <person name="Gomes A.C."/>
            <person name="Macurrencykelacurrency M.R."/>
            <person name="Stajich J."/>
            <person name="Grigoriev I.V."/>
            <person name="Mortensen U.H."/>
            <person name="De Vries R.P."/>
            <person name="Baker S.E."/>
            <person name="Andersen M.R."/>
        </authorList>
    </citation>
    <scope>NUCLEOTIDE SEQUENCE [LARGE SCALE GENOMIC DNA]</scope>
    <source>
        <strain evidence="2 3">CBS 449.75</strain>
    </source>
</reference>
<comment type="caution">
    <text evidence="2">The sequence shown here is derived from an EMBL/GenBank/DDBJ whole genome shotgun (WGS) entry which is preliminary data.</text>
</comment>
<dbReference type="RefSeq" id="XP_070880702.1">
    <property type="nucleotide sequence ID" value="XM_071030589.1"/>
</dbReference>
<name>A0ABR4L8F0_9EURO</name>
<organism evidence="2 3">
    <name type="scientific">Aspergillus lucknowensis</name>
    <dbReference type="NCBI Taxonomy" id="176173"/>
    <lineage>
        <taxon>Eukaryota</taxon>
        <taxon>Fungi</taxon>
        <taxon>Dikarya</taxon>
        <taxon>Ascomycota</taxon>
        <taxon>Pezizomycotina</taxon>
        <taxon>Eurotiomycetes</taxon>
        <taxon>Eurotiomycetidae</taxon>
        <taxon>Eurotiales</taxon>
        <taxon>Aspergillaceae</taxon>
        <taxon>Aspergillus</taxon>
        <taxon>Aspergillus subgen. Nidulantes</taxon>
    </lineage>
</organism>